<protein>
    <submittedName>
        <fullName evidence="1">Uncharacterized protein</fullName>
    </submittedName>
</protein>
<evidence type="ECO:0000313" key="2">
    <source>
        <dbReference type="Proteomes" id="UP000574067"/>
    </source>
</evidence>
<accession>A0A848F5T2</accession>
<evidence type="ECO:0000313" key="1">
    <source>
        <dbReference type="EMBL" id="NML13949.1"/>
    </source>
</evidence>
<comment type="caution">
    <text evidence="1">The sequence shown here is derived from an EMBL/GenBank/DDBJ whole genome shotgun (WGS) entry which is preliminary data.</text>
</comment>
<keyword evidence="2" id="KW-1185">Reference proteome</keyword>
<dbReference type="RefSeq" id="WP_169158822.1">
    <property type="nucleotide sequence ID" value="NZ_JABBFW010000001.1"/>
</dbReference>
<organism evidence="1 2">
    <name type="scientific">Azohydromonas caseinilytica</name>
    <dbReference type="NCBI Taxonomy" id="2728836"/>
    <lineage>
        <taxon>Bacteria</taxon>
        <taxon>Pseudomonadati</taxon>
        <taxon>Pseudomonadota</taxon>
        <taxon>Betaproteobacteria</taxon>
        <taxon>Burkholderiales</taxon>
        <taxon>Sphaerotilaceae</taxon>
        <taxon>Azohydromonas</taxon>
    </lineage>
</organism>
<proteinExistence type="predicted"/>
<reference evidence="1 2" key="1">
    <citation type="submission" date="2020-04" db="EMBL/GenBank/DDBJ databases">
        <title>Azohydromonas sp. isolated from soil.</title>
        <authorList>
            <person name="Dahal R.H."/>
        </authorList>
    </citation>
    <scope>NUCLEOTIDE SEQUENCE [LARGE SCALE GENOMIC DNA]</scope>
    <source>
        <strain evidence="1 2">G-1-1-14</strain>
    </source>
</reference>
<dbReference type="AlphaFoldDB" id="A0A848F5T2"/>
<dbReference type="EMBL" id="JABBFW010000001">
    <property type="protein sequence ID" value="NML13949.1"/>
    <property type="molecule type" value="Genomic_DNA"/>
</dbReference>
<name>A0A848F5T2_9BURK</name>
<gene>
    <name evidence="1" type="ORF">HHL10_03000</name>
</gene>
<dbReference type="Proteomes" id="UP000574067">
    <property type="component" value="Unassembled WGS sequence"/>
</dbReference>
<sequence>MRPTPLQLYFLGLAAIVTGAWGMDASGSMWPMACGASTGMMCTAPLVRQLLERWRARRAR</sequence>